<proteinExistence type="inferred from homology"/>
<feature type="non-terminal residue" evidence="7">
    <location>
        <position position="1"/>
    </location>
</feature>
<dbReference type="GO" id="GO:0005694">
    <property type="term" value="C:chromosome"/>
    <property type="evidence" value="ECO:0007669"/>
    <property type="project" value="UniProtKB-SubCell"/>
</dbReference>
<dbReference type="Pfam" id="PF25756">
    <property type="entry name" value="TPR_INTS8"/>
    <property type="match status" value="1"/>
</dbReference>
<keyword evidence="4" id="KW-0158">Chromosome</keyword>
<evidence type="ECO:0000313" key="8">
    <source>
        <dbReference type="Proteomes" id="UP000269945"/>
    </source>
</evidence>
<dbReference type="InterPro" id="IPR011990">
    <property type="entry name" value="TPR-like_helical_dom_sf"/>
</dbReference>
<evidence type="ECO:0000259" key="6">
    <source>
        <dbReference type="Pfam" id="PF25756"/>
    </source>
</evidence>
<evidence type="ECO:0000256" key="3">
    <source>
        <dbReference type="ARBA" id="ARBA00007147"/>
    </source>
</evidence>
<dbReference type="AlphaFoldDB" id="A0A9X9LPL4"/>
<name>A0A9X9LPL4_GULGU</name>
<dbReference type="InterPro" id="IPR038751">
    <property type="entry name" value="INTS8"/>
</dbReference>
<comment type="similarity">
    <text evidence="3">Belongs to the Integrator subunit 8 family.</text>
</comment>
<dbReference type="PANTHER" id="PTHR13350">
    <property type="entry name" value="INTEGRATOR COMPLEX SUBUNIT 8"/>
    <property type="match status" value="1"/>
</dbReference>
<keyword evidence="8" id="KW-1185">Reference proteome</keyword>
<evidence type="ECO:0000256" key="2">
    <source>
        <dbReference type="ARBA" id="ARBA00004286"/>
    </source>
</evidence>
<dbReference type="SUPFAM" id="SSF48452">
    <property type="entry name" value="TPR-like"/>
    <property type="match status" value="1"/>
</dbReference>
<comment type="caution">
    <text evidence="7">The sequence shown here is derived from an EMBL/GenBank/DDBJ whole genome shotgun (WGS) entry which is preliminary data.</text>
</comment>
<dbReference type="PANTHER" id="PTHR13350:SF1">
    <property type="entry name" value="INTEGRATOR COMPLEX SUBUNIT 8"/>
    <property type="match status" value="1"/>
</dbReference>
<dbReference type="InterPro" id="IPR057980">
    <property type="entry name" value="TPR_INTS8"/>
</dbReference>
<evidence type="ECO:0000256" key="1">
    <source>
        <dbReference type="ARBA" id="ARBA00004123"/>
    </source>
</evidence>
<evidence type="ECO:0000256" key="5">
    <source>
        <dbReference type="ARBA" id="ARBA00023242"/>
    </source>
</evidence>
<reference evidence="7 8" key="1">
    <citation type="submission" date="2018-10" db="EMBL/GenBank/DDBJ databases">
        <authorList>
            <person name="Ekblom R."/>
            <person name="Jareborg N."/>
        </authorList>
    </citation>
    <scope>NUCLEOTIDE SEQUENCE [LARGE SCALE GENOMIC DNA]</scope>
    <source>
        <tissue evidence="7">Muscle</tissue>
    </source>
</reference>
<dbReference type="GO" id="GO:0034472">
    <property type="term" value="P:snRNA 3'-end processing"/>
    <property type="evidence" value="ECO:0007669"/>
    <property type="project" value="InterPro"/>
</dbReference>
<evidence type="ECO:0000256" key="4">
    <source>
        <dbReference type="ARBA" id="ARBA00022454"/>
    </source>
</evidence>
<organism evidence="7 8">
    <name type="scientific">Gulo gulo</name>
    <name type="common">Wolverine</name>
    <name type="synonym">Gluton</name>
    <dbReference type="NCBI Taxonomy" id="48420"/>
    <lineage>
        <taxon>Eukaryota</taxon>
        <taxon>Metazoa</taxon>
        <taxon>Chordata</taxon>
        <taxon>Craniata</taxon>
        <taxon>Vertebrata</taxon>
        <taxon>Euteleostomi</taxon>
        <taxon>Mammalia</taxon>
        <taxon>Eutheria</taxon>
        <taxon>Laurasiatheria</taxon>
        <taxon>Carnivora</taxon>
        <taxon>Caniformia</taxon>
        <taxon>Musteloidea</taxon>
        <taxon>Mustelidae</taxon>
        <taxon>Guloninae</taxon>
        <taxon>Gulo</taxon>
    </lineage>
</organism>
<keyword evidence="5" id="KW-0539">Nucleus</keyword>
<comment type="subcellular location">
    <subcellularLocation>
        <location evidence="2">Chromosome</location>
    </subcellularLocation>
    <subcellularLocation>
        <location evidence="1">Nucleus</location>
    </subcellularLocation>
</comment>
<accession>A0A9X9LPL4</accession>
<evidence type="ECO:0000313" key="7">
    <source>
        <dbReference type="EMBL" id="VCW78652.1"/>
    </source>
</evidence>
<dbReference type="Proteomes" id="UP000269945">
    <property type="component" value="Unassembled WGS sequence"/>
</dbReference>
<protein>
    <recommendedName>
        <fullName evidence="6">INTS8 TPR repeats domain-containing protein</fullName>
    </recommendedName>
</protein>
<gene>
    <name evidence="7" type="ORF">BN2614_LOCUS5</name>
</gene>
<sequence length="177" mass="20630">KELVRYALSINPNTHSWLIIQADIYFATNQYSAALHYYLQAGAVCSDFFNKAVPPDVYTDQVIKRMIKCCSLLNCHTQVAILCQFLREIDYKTAFKSLQEQNSHDAMDSYYDYIWDVTILEYLTYLHHKRGETDKRQIAIKAIGQTELNASNPEEVLQLAAQRRKKKFLQAMAKLYF</sequence>
<feature type="domain" description="INTS8 TPR repeats" evidence="6">
    <location>
        <begin position="2"/>
        <end position="176"/>
    </location>
</feature>
<dbReference type="GO" id="GO:0032039">
    <property type="term" value="C:integrator complex"/>
    <property type="evidence" value="ECO:0007669"/>
    <property type="project" value="TreeGrafter"/>
</dbReference>
<dbReference type="EMBL" id="CYRY02010443">
    <property type="protein sequence ID" value="VCW78652.1"/>
    <property type="molecule type" value="Genomic_DNA"/>
</dbReference>